<keyword evidence="1" id="KW-0472">Membrane</keyword>
<reference evidence="2 3" key="1">
    <citation type="submission" date="2021-07" db="EMBL/GenBank/DDBJ databases">
        <title>Characterization of Violacein-producing bacteria and related species.</title>
        <authorList>
            <person name="Wilson H.S."/>
            <person name="De Leon M.E."/>
        </authorList>
    </citation>
    <scope>NUCLEOTIDE SEQUENCE [LARGE SCALE GENOMIC DNA]</scope>
    <source>
        <strain evidence="2 3">HSC-2F05</strain>
    </source>
</reference>
<organism evidence="2 3">
    <name type="scientific">Massilia hydrophila</name>
    <dbReference type="NCBI Taxonomy" id="3044279"/>
    <lineage>
        <taxon>Bacteria</taxon>
        <taxon>Pseudomonadati</taxon>
        <taxon>Pseudomonadota</taxon>
        <taxon>Betaproteobacteria</taxon>
        <taxon>Burkholderiales</taxon>
        <taxon>Oxalobacteraceae</taxon>
        <taxon>Telluria group</taxon>
        <taxon>Massilia</taxon>
    </lineage>
</organism>
<dbReference type="Proteomes" id="UP001198602">
    <property type="component" value="Unassembled WGS sequence"/>
</dbReference>
<evidence type="ECO:0000313" key="3">
    <source>
        <dbReference type="Proteomes" id="UP001198602"/>
    </source>
</evidence>
<keyword evidence="1" id="KW-1133">Transmembrane helix</keyword>
<gene>
    <name evidence="2" type="ORF">LE190_14035</name>
</gene>
<comment type="caution">
    <text evidence="2">The sequence shown here is derived from an EMBL/GenBank/DDBJ whole genome shotgun (WGS) entry which is preliminary data.</text>
</comment>
<evidence type="ECO:0000313" key="2">
    <source>
        <dbReference type="EMBL" id="MCA1857037.1"/>
    </source>
</evidence>
<name>A0ABS7YD78_9BURK</name>
<evidence type="ECO:0000256" key="1">
    <source>
        <dbReference type="SAM" id="Phobius"/>
    </source>
</evidence>
<evidence type="ECO:0008006" key="4">
    <source>
        <dbReference type="Google" id="ProtNLM"/>
    </source>
</evidence>
<accession>A0ABS7YD78</accession>
<proteinExistence type="predicted"/>
<keyword evidence="3" id="KW-1185">Reference proteome</keyword>
<keyword evidence="1" id="KW-0812">Transmembrane</keyword>
<dbReference type="EMBL" id="JAHYBX010000005">
    <property type="protein sequence ID" value="MCA1857037.1"/>
    <property type="molecule type" value="Genomic_DNA"/>
</dbReference>
<sequence length="83" mass="9185">MRPFPRLIPPLPVQLAFFAFALTFSTSALKTFSWVGQVALPAWCYVAGGLASVLVFGIFYTFMWGVMNWHAQAQAQENGGTRV</sequence>
<protein>
    <recommendedName>
        <fullName evidence="4">DUF485 domain-containing protein</fullName>
    </recommendedName>
</protein>
<feature type="transmembrane region" description="Helical" evidence="1">
    <location>
        <begin position="38"/>
        <end position="62"/>
    </location>
</feature>